<evidence type="ECO:0000256" key="1">
    <source>
        <dbReference type="SAM" id="MobiDB-lite"/>
    </source>
</evidence>
<name>A0ABS2QFL4_9BACI</name>
<organism evidence="2 3">
    <name type="scientific">Peribacillus deserti</name>
    <dbReference type="NCBI Taxonomy" id="673318"/>
    <lineage>
        <taxon>Bacteria</taxon>
        <taxon>Bacillati</taxon>
        <taxon>Bacillota</taxon>
        <taxon>Bacilli</taxon>
        <taxon>Bacillales</taxon>
        <taxon>Bacillaceae</taxon>
        <taxon>Peribacillus</taxon>
    </lineage>
</organism>
<evidence type="ECO:0000313" key="2">
    <source>
        <dbReference type="EMBL" id="MBM7691313.1"/>
    </source>
</evidence>
<proteinExistence type="predicted"/>
<dbReference type="Proteomes" id="UP000823486">
    <property type="component" value="Unassembled WGS sequence"/>
</dbReference>
<keyword evidence="3" id="KW-1185">Reference proteome</keyword>
<comment type="caution">
    <text evidence="2">The sequence shown here is derived from an EMBL/GenBank/DDBJ whole genome shotgun (WGS) entry which is preliminary data.</text>
</comment>
<evidence type="ECO:0000313" key="3">
    <source>
        <dbReference type="Proteomes" id="UP000823486"/>
    </source>
</evidence>
<feature type="region of interest" description="Disordered" evidence="1">
    <location>
        <begin position="24"/>
        <end position="45"/>
    </location>
</feature>
<gene>
    <name evidence="2" type="ORF">JOC77_000718</name>
</gene>
<accession>A0ABS2QFL4</accession>
<reference evidence="2 3" key="1">
    <citation type="submission" date="2021-01" db="EMBL/GenBank/DDBJ databases">
        <title>Genomic Encyclopedia of Type Strains, Phase IV (KMG-IV): sequencing the most valuable type-strain genomes for metagenomic binning, comparative biology and taxonomic classification.</title>
        <authorList>
            <person name="Goeker M."/>
        </authorList>
    </citation>
    <scope>NUCLEOTIDE SEQUENCE [LARGE SCALE GENOMIC DNA]</scope>
    <source>
        <strain evidence="2 3">DSM 105482</strain>
    </source>
</reference>
<sequence length="45" mass="5304">MERKVGEDRPDDYKRYEKISLDYEVGEMETAPTKNQPNPEEATEN</sequence>
<protein>
    <submittedName>
        <fullName evidence="2">Uncharacterized protein</fullName>
    </submittedName>
</protein>
<dbReference type="RefSeq" id="WP_204538618.1">
    <property type="nucleotide sequence ID" value="NZ_JAFBFI010000002.1"/>
</dbReference>
<dbReference type="EMBL" id="JAFBFI010000002">
    <property type="protein sequence ID" value="MBM7691313.1"/>
    <property type="molecule type" value="Genomic_DNA"/>
</dbReference>